<dbReference type="GO" id="GO:0005524">
    <property type="term" value="F:ATP binding"/>
    <property type="evidence" value="ECO:0007669"/>
    <property type="project" value="UniProtKB-KW"/>
</dbReference>
<keyword evidence="1" id="KW-0547">Nucleotide-binding</keyword>
<name>A0A9D1YNT3_9FIRM</name>
<sequence length="207" mass="24112">MNNNHPIPWTVLFLGGPSGTGKSTLARKIALRHGAQVLEADDIYLAVKAAADETQFPALSYWDHGRDWKKVSLEENVDWLLEVGKELFPALREIAFRHIEDRLPVILEGDFLNPEWISAILGPEIRAIYIREPDQAQIVRNYLEREGGEPQEYRAQISVSYGERLMELCRRYGIPCIEARPWETAWERAEEEWEKRKKYEKQFFISV</sequence>
<proteinExistence type="predicted"/>
<reference evidence="1" key="2">
    <citation type="submission" date="2021-04" db="EMBL/GenBank/DDBJ databases">
        <authorList>
            <person name="Gilroy R."/>
        </authorList>
    </citation>
    <scope>NUCLEOTIDE SEQUENCE</scope>
    <source>
        <strain evidence="1">ChiSxjej3B15-24422</strain>
    </source>
</reference>
<gene>
    <name evidence="1" type="ORF">H9831_06555</name>
</gene>
<dbReference type="InterPro" id="IPR027417">
    <property type="entry name" value="P-loop_NTPase"/>
</dbReference>
<comment type="caution">
    <text evidence="1">The sequence shown here is derived from an EMBL/GenBank/DDBJ whole genome shotgun (WGS) entry which is preliminary data.</text>
</comment>
<dbReference type="AlphaFoldDB" id="A0A9D1YNT3"/>
<dbReference type="Pfam" id="PF13671">
    <property type="entry name" value="AAA_33"/>
    <property type="match status" value="1"/>
</dbReference>
<dbReference type="Gene3D" id="3.40.50.300">
    <property type="entry name" value="P-loop containing nucleotide triphosphate hydrolases"/>
    <property type="match status" value="1"/>
</dbReference>
<organism evidence="1 2">
    <name type="scientific">Candidatus Eisenbergiella pullistercoris</name>
    <dbReference type="NCBI Taxonomy" id="2838555"/>
    <lineage>
        <taxon>Bacteria</taxon>
        <taxon>Bacillati</taxon>
        <taxon>Bacillota</taxon>
        <taxon>Clostridia</taxon>
        <taxon>Lachnospirales</taxon>
        <taxon>Lachnospiraceae</taxon>
        <taxon>Eisenbergiella</taxon>
    </lineage>
</organism>
<dbReference type="EMBL" id="DXDD01000084">
    <property type="protein sequence ID" value="HIY60320.1"/>
    <property type="molecule type" value="Genomic_DNA"/>
</dbReference>
<keyword evidence="1" id="KW-0067">ATP-binding</keyword>
<evidence type="ECO:0000313" key="2">
    <source>
        <dbReference type="Proteomes" id="UP000824007"/>
    </source>
</evidence>
<dbReference type="SUPFAM" id="SSF52540">
    <property type="entry name" value="P-loop containing nucleoside triphosphate hydrolases"/>
    <property type="match status" value="1"/>
</dbReference>
<reference evidence="1" key="1">
    <citation type="journal article" date="2021" name="PeerJ">
        <title>Extensive microbial diversity within the chicken gut microbiome revealed by metagenomics and culture.</title>
        <authorList>
            <person name="Gilroy R."/>
            <person name="Ravi A."/>
            <person name="Getino M."/>
            <person name="Pursley I."/>
            <person name="Horton D.L."/>
            <person name="Alikhan N.F."/>
            <person name="Baker D."/>
            <person name="Gharbi K."/>
            <person name="Hall N."/>
            <person name="Watson M."/>
            <person name="Adriaenssens E.M."/>
            <person name="Foster-Nyarko E."/>
            <person name="Jarju S."/>
            <person name="Secka A."/>
            <person name="Antonio M."/>
            <person name="Oren A."/>
            <person name="Chaudhuri R.R."/>
            <person name="La Ragione R."/>
            <person name="Hildebrand F."/>
            <person name="Pallen M.J."/>
        </authorList>
    </citation>
    <scope>NUCLEOTIDE SEQUENCE</scope>
    <source>
        <strain evidence="1">ChiSxjej3B15-24422</strain>
    </source>
</reference>
<accession>A0A9D1YNT3</accession>
<evidence type="ECO:0000313" key="1">
    <source>
        <dbReference type="EMBL" id="HIY60320.1"/>
    </source>
</evidence>
<dbReference type="Proteomes" id="UP000824007">
    <property type="component" value="Unassembled WGS sequence"/>
</dbReference>
<protein>
    <submittedName>
        <fullName evidence="1">ATP-binding protein</fullName>
    </submittedName>
</protein>